<organism evidence="1 2">
    <name type="scientific">Rosenbergiella australiborealis</name>
    <dbReference type="NCBI Taxonomy" id="1544696"/>
    <lineage>
        <taxon>Bacteria</taxon>
        <taxon>Pseudomonadati</taxon>
        <taxon>Pseudomonadota</taxon>
        <taxon>Gammaproteobacteria</taxon>
        <taxon>Enterobacterales</taxon>
        <taxon>Erwiniaceae</taxon>
        <taxon>Rosenbergiella</taxon>
    </lineage>
</organism>
<proteinExistence type="predicted"/>
<evidence type="ECO:0000313" key="2">
    <source>
        <dbReference type="Proteomes" id="UP000786875"/>
    </source>
</evidence>
<accession>A0ABS5T869</accession>
<keyword evidence="2" id="KW-1185">Reference proteome</keyword>
<dbReference type="RefSeq" id="WP_214214905.1">
    <property type="nucleotide sequence ID" value="NZ_JABBFO010000010.1"/>
</dbReference>
<evidence type="ECO:0000313" key="1">
    <source>
        <dbReference type="EMBL" id="MBT0727908.1"/>
    </source>
</evidence>
<dbReference type="InterPro" id="IPR029044">
    <property type="entry name" value="Nucleotide-diphossugar_trans"/>
</dbReference>
<dbReference type="Proteomes" id="UP000786875">
    <property type="component" value="Unassembled WGS sequence"/>
</dbReference>
<protein>
    <submittedName>
        <fullName evidence="1">Uncharacterized protein</fullName>
    </submittedName>
</protein>
<comment type="caution">
    <text evidence="1">The sequence shown here is derived from an EMBL/GenBank/DDBJ whole genome shotgun (WGS) entry which is preliminary data.</text>
</comment>
<name>A0ABS5T869_9GAMM</name>
<sequence>MFNKDKYKDFLSESTTVITFSKIHPTVSAEKLIINGVKRISLSSHDDIFLHNVQCESPFYAQILWDITHQLHLGGFIYIEEPLQVDNLLQKDYYHQSFELVEVIDGCIYKYKKVMPLPIEKDRGLECWSFCIPVGNDDPVFLNKCIERIIEINIPHKEIILCGDPHPEFKFFDKVKIISDERQSEENHITKKKNLLVNAALYNNVCILHDRVLLPLNFYDAITTFGDFFPITGFQSFYFQDKHNFLPRKYSDFNTISQDLTKEINIKDVVRENTKLISKLFYCYQHPARSHFGHDYLTGSLYLTKKSLWTKYPQNENLFWNDYEDIEFGIRISSHGVPCRINPNTITQSMNSRSVIHYYGYVATNNISGKLTMSRSVTEQIPFIKRKPLFRISKEEARERIYSFAKKYGANKNTLFQISCSSMSGLSRYLIIKKVISDVTVKLPYIEEFMADFSANILCEPMAPNEYEDIIRIMFSSASPKVKKRTLVMSFILNNQLFHSFSSSPFYKKNDDWFIEKCKMTNIGNFISAINLKYIIPGVYFPHGIKEVYRCLHGTTLWKE</sequence>
<dbReference type="EMBL" id="JABBFO010000010">
    <property type="protein sequence ID" value="MBT0727908.1"/>
    <property type="molecule type" value="Genomic_DNA"/>
</dbReference>
<gene>
    <name evidence="1" type="ORF">HGT73_11085</name>
</gene>
<dbReference type="Gene3D" id="3.90.550.10">
    <property type="entry name" value="Spore Coat Polysaccharide Biosynthesis Protein SpsA, Chain A"/>
    <property type="match status" value="1"/>
</dbReference>
<reference evidence="1 2" key="1">
    <citation type="submission" date="2020-04" db="EMBL/GenBank/DDBJ databases">
        <title>Genome sequencing of Rosenbergiella species.</title>
        <authorList>
            <person name="Alvarez-Perez S."/>
            <person name="Lievens B."/>
        </authorList>
    </citation>
    <scope>NUCLEOTIDE SEQUENCE [LARGE SCALE GENOMIC DNA]</scope>
    <source>
        <strain evidence="1 2">CdVSA20.1</strain>
    </source>
</reference>
<dbReference type="SUPFAM" id="SSF53448">
    <property type="entry name" value="Nucleotide-diphospho-sugar transferases"/>
    <property type="match status" value="1"/>
</dbReference>